<gene>
    <name evidence="1" type="ORF">GALL_280440</name>
</gene>
<reference evidence="1" key="1">
    <citation type="submission" date="2016-10" db="EMBL/GenBank/DDBJ databases">
        <title>Sequence of Gallionella enrichment culture.</title>
        <authorList>
            <person name="Poehlein A."/>
            <person name="Muehling M."/>
            <person name="Daniel R."/>
        </authorList>
    </citation>
    <scope>NUCLEOTIDE SEQUENCE</scope>
</reference>
<accession>A0A1J5RPM1</accession>
<sequence length="122" mass="13605">MTRSAKPRFQPWDVVLVPFPYTERNYTKVRPALIVSTDTLSSKTGKYFLAMITSAQHTRVYGDVLISDLKLAGLPADSIVRPSKIATFEEASFVRRTGTLVVKDRDGVSAQLREILCVGEKD</sequence>
<dbReference type="Gene3D" id="2.30.30.110">
    <property type="match status" value="1"/>
</dbReference>
<comment type="caution">
    <text evidence="1">The sequence shown here is derived from an EMBL/GenBank/DDBJ whole genome shotgun (WGS) entry which is preliminary data.</text>
</comment>
<dbReference type="InterPro" id="IPR003477">
    <property type="entry name" value="PemK-like"/>
</dbReference>
<proteinExistence type="predicted"/>
<dbReference type="GO" id="GO:0003677">
    <property type="term" value="F:DNA binding"/>
    <property type="evidence" value="ECO:0007669"/>
    <property type="project" value="InterPro"/>
</dbReference>
<name>A0A1J5RPM1_9ZZZZ</name>
<organism evidence="1">
    <name type="scientific">mine drainage metagenome</name>
    <dbReference type="NCBI Taxonomy" id="410659"/>
    <lineage>
        <taxon>unclassified sequences</taxon>
        <taxon>metagenomes</taxon>
        <taxon>ecological metagenomes</taxon>
    </lineage>
</organism>
<dbReference type="EMBL" id="MLJW01000306">
    <property type="protein sequence ID" value="OIQ90045.1"/>
    <property type="molecule type" value="Genomic_DNA"/>
</dbReference>
<dbReference type="InterPro" id="IPR011067">
    <property type="entry name" value="Plasmid_toxin/cell-grow_inhib"/>
</dbReference>
<dbReference type="AlphaFoldDB" id="A0A1J5RPM1"/>
<protein>
    <submittedName>
        <fullName evidence="1">PemK-like protein</fullName>
    </submittedName>
</protein>
<dbReference type="Pfam" id="PF02452">
    <property type="entry name" value="PemK_toxin"/>
    <property type="match status" value="1"/>
</dbReference>
<evidence type="ECO:0000313" key="1">
    <source>
        <dbReference type="EMBL" id="OIQ90045.1"/>
    </source>
</evidence>
<dbReference type="SUPFAM" id="SSF50118">
    <property type="entry name" value="Cell growth inhibitor/plasmid maintenance toxic component"/>
    <property type="match status" value="1"/>
</dbReference>